<dbReference type="Gene3D" id="3.20.20.70">
    <property type="entry name" value="Aldolase class I"/>
    <property type="match status" value="1"/>
</dbReference>
<dbReference type="PROSITE" id="PS51349">
    <property type="entry name" value="FMN_HYDROXY_ACID_DH_2"/>
    <property type="match status" value="1"/>
</dbReference>
<evidence type="ECO:0000313" key="5">
    <source>
        <dbReference type="Proteomes" id="UP001147746"/>
    </source>
</evidence>
<keyword evidence="5" id="KW-1185">Reference proteome</keyword>
<reference evidence="4" key="1">
    <citation type="submission" date="2022-12" db="EMBL/GenBank/DDBJ databases">
        <authorList>
            <person name="Petersen C."/>
        </authorList>
    </citation>
    <scope>NUCLEOTIDE SEQUENCE</scope>
    <source>
        <strain evidence="4">IBT 21472</strain>
    </source>
</reference>
<keyword evidence="2" id="KW-0560">Oxidoreductase</keyword>
<feature type="domain" description="FMN hydroxy acid dehydrogenase" evidence="3">
    <location>
        <begin position="1"/>
        <end position="292"/>
    </location>
</feature>
<dbReference type="SUPFAM" id="SSF51395">
    <property type="entry name" value="FMN-linked oxidoreductases"/>
    <property type="match status" value="1"/>
</dbReference>
<evidence type="ECO:0000256" key="2">
    <source>
        <dbReference type="ARBA" id="ARBA00023002"/>
    </source>
</evidence>
<dbReference type="AlphaFoldDB" id="A0A9W9Q2A8"/>
<dbReference type="Proteomes" id="UP001147746">
    <property type="component" value="Unassembled WGS sequence"/>
</dbReference>
<accession>A0A9W9Q2A8</accession>
<dbReference type="InterPro" id="IPR000262">
    <property type="entry name" value="FMN-dep_DH"/>
</dbReference>
<gene>
    <name evidence="4" type="ORF">N7476_004481</name>
</gene>
<evidence type="ECO:0000256" key="1">
    <source>
        <dbReference type="ARBA" id="ARBA00001917"/>
    </source>
</evidence>
<comment type="caution">
    <text evidence="4">The sequence shown here is derived from an EMBL/GenBank/DDBJ whole genome shotgun (WGS) entry which is preliminary data.</text>
</comment>
<protein>
    <recommendedName>
        <fullName evidence="3">FMN hydroxy acid dehydrogenase domain-containing protein</fullName>
    </recommendedName>
</protein>
<dbReference type="EMBL" id="JAPZBO010000003">
    <property type="protein sequence ID" value="KAJ5321479.1"/>
    <property type="molecule type" value="Genomic_DNA"/>
</dbReference>
<dbReference type="GO" id="GO:0016491">
    <property type="term" value="F:oxidoreductase activity"/>
    <property type="evidence" value="ECO:0007669"/>
    <property type="project" value="UniProtKB-KW"/>
</dbReference>
<dbReference type="InterPro" id="IPR013785">
    <property type="entry name" value="Aldolase_TIM"/>
</dbReference>
<sequence length="300" mass="32411">MAPVGVQGIFHEDKETGLAEVCGEEGVPYTMSTASTCPIEDVAKASGDGKRWYQLYWPKDDDITLSLLNRAKTNGFSVLVITLDTWSLAWRPADLDNAYVPFIKGIGCEVGFSDPVFRARFEKESGTQIEDDIVGASRAWLGQVFAGAPHTWQDLAFVRKHWDGPIVLKGIQHVEDAKMALEYGCDGIVVSNHGAIGSLDVLPEIVDAVGDKMTVLFDSGIRTGVDVIKALCLGAKAVMVGRPVIYGLGINGRDGARQVLKGLLADIWQSMGLSGIRTVSDCSRGMIRKVQHAGDVKAMM</sequence>
<reference evidence="4" key="2">
    <citation type="journal article" date="2023" name="IMA Fungus">
        <title>Comparative genomic study of the Penicillium genus elucidates a diverse pangenome and 15 lateral gene transfer events.</title>
        <authorList>
            <person name="Petersen C."/>
            <person name="Sorensen T."/>
            <person name="Nielsen M.R."/>
            <person name="Sondergaard T.E."/>
            <person name="Sorensen J.L."/>
            <person name="Fitzpatrick D.A."/>
            <person name="Frisvad J.C."/>
            <person name="Nielsen K.L."/>
        </authorList>
    </citation>
    <scope>NUCLEOTIDE SEQUENCE</scope>
    <source>
        <strain evidence="4">IBT 21472</strain>
    </source>
</reference>
<dbReference type="Pfam" id="PF01070">
    <property type="entry name" value="FMN_dh"/>
    <property type="match status" value="1"/>
</dbReference>
<dbReference type="PANTHER" id="PTHR10578:SF86">
    <property type="entry name" value="DEPENDENT DEHYDROGENASE, PUTATIVE (AFU_ORTHOLOGUE AFUA_6G02720)-RELATED"/>
    <property type="match status" value="1"/>
</dbReference>
<proteinExistence type="predicted"/>
<evidence type="ECO:0000259" key="3">
    <source>
        <dbReference type="PROSITE" id="PS51349"/>
    </source>
</evidence>
<comment type="cofactor">
    <cofactor evidence="1">
        <name>FMN</name>
        <dbReference type="ChEBI" id="CHEBI:58210"/>
    </cofactor>
</comment>
<dbReference type="InterPro" id="IPR037396">
    <property type="entry name" value="FMN_HAD"/>
</dbReference>
<dbReference type="PANTHER" id="PTHR10578">
    <property type="entry name" value="S -2-HYDROXY-ACID OXIDASE-RELATED"/>
    <property type="match status" value="1"/>
</dbReference>
<name>A0A9W9Q2A8_9EURO</name>
<organism evidence="4 5">
    <name type="scientific">Penicillium atrosanguineum</name>
    <dbReference type="NCBI Taxonomy" id="1132637"/>
    <lineage>
        <taxon>Eukaryota</taxon>
        <taxon>Fungi</taxon>
        <taxon>Dikarya</taxon>
        <taxon>Ascomycota</taxon>
        <taxon>Pezizomycotina</taxon>
        <taxon>Eurotiomycetes</taxon>
        <taxon>Eurotiomycetidae</taxon>
        <taxon>Eurotiales</taxon>
        <taxon>Aspergillaceae</taxon>
        <taxon>Penicillium</taxon>
    </lineage>
</organism>
<evidence type="ECO:0000313" key="4">
    <source>
        <dbReference type="EMBL" id="KAJ5321479.1"/>
    </source>
</evidence>